<keyword evidence="2" id="KW-1185">Reference proteome</keyword>
<proteinExistence type="predicted"/>
<gene>
    <name evidence="1" type="ORF">BDR25DRAFT_348841</name>
</gene>
<organism evidence="1 2">
    <name type="scientific">Lindgomyces ingoldianus</name>
    <dbReference type="NCBI Taxonomy" id="673940"/>
    <lineage>
        <taxon>Eukaryota</taxon>
        <taxon>Fungi</taxon>
        <taxon>Dikarya</taxon>
        <taxon>Ascomycota</taxon>
        <taxon>Pezizomycotina</taxon>
        <taxon>Dothideomycetes</taxon>
        <taxon>Pleosporomycetidae</taxon>
        <taxon>Pleosporales</taxon>
        <taxon>Lindgomycetaceae</taxon>
        <taxon>Lindgomyces</taxon>
    </lineage>
</organism>
<sequence>MQPGARLAALDWDDWGELKGSDQSRLAVVTGGGRNTSACGTPGESQPPPGLLHYQFTLLCDHSSIATSLCTHDPPSTCVDDCCLTHPPVRLPLPHPTLVSISRITPVSGPSDNSEEEHPLPPPQHYPCLNPCHSKKHLRHDSAQGAARTKAAHRPSVRELQAAQAEGELTNADVISMALFRVMVPDISEHSTSFNSICLHSHLNSVLASCLIGIRFPTPEIS</sequence>
<reference evidence="1" key="1">
    <citation type="journal article" date="2020" name="Stud. Mycol.">
        <title>101 Dothideomycetes genomes: a test case for predicting lifestyles and emergence of pathogens.</title>
        <authorList>
            <person name="Haridas S."/>
            <person name="Albert R."/>
            <person name="Binder M."/>
            <person name="Bloem J."/>
            <person name="Labutti K."/>
            <person name="Salamov A."/>
            <person name="Andreopoulos B."/>
            <person name="Baker S."/>
            <person name="Barry K."/>
            <person name="Bills G."/>
            <person name="Bluhm B."/>
            <person name="Cannon C."/>
            <person name="Castanera R."/>
            <person name="Culley D."/>
            <person name="Daum C."/>
            <person name="Ezra D."/>
            <person name="Gonzalez J."/>
            <person name="Henrissat B."/>
            <person name="Kuo A."/>
            <person name="Liang C."/>
            <person name="Lipzen A."/>
            <person name="Lutzoni F."/>
            <person name="Magnuson J."/>
            <person name="Mondo S."/>
            <person name="Nolan M."/>
            <person name="Ohm R."/>
            <person name="Pangilinan J."/>
            <person name="Park H.-J."/>
            <person name="Ramirez L."/>
            <person name="Alfaro M."/>
            <person name="Sun H."/>
            <person name="Tritt A."/>
            <person name="Yoshinaga Y."/>
            <person name="Zwiers L.-H."/>
            <person name="Turgeon B."/>
            <person name="Goodwin S."/>
            <person name="Spatafora J."/>
            <person name="Crous P."/>
            <person name="Grigoriev I."/>
        </authorList>
    </citation>
    <scope>NUCLEOTIDE SEQUENCE</scope>
    <source>
        <strain evidence="1">ATCC 200398</strain>
    </source>
</reference>
<comment type="caution">
    <text evidence="1">The sequence shown here is derived from an EMBL/GenBank/DDBJ whole genome shotgun (WGS) entry which is preliminary data.</text>
</comment>
<dbReference type="EMBL" id="MU003493">
    <property type="protein sequence ID" value="KAF2476917.1"/>
    <property type="molecule type" value="Genomic_DNA"/>
</dbReference>
<evidence type="ECO:0000313" key="2">
    <source>
        <dbReference type="Proteomes" id="UP000799755"/>
    </source>
</evidence>
<accession>A0ACB6RF12</accession>
<dbReference type="Proteomes" id="UP000799755">
    <property type="component" value="Unassembled WGS sequence"/>
</dbReference>
<evidence type="ECO:0000313" key="1">
    <source>
        <dbReference type="EMBL" id="KAF2476917.1"/>
    </source>
</evidence>
<name>A0ACB6RF12_9PLEO</name>
<protein>
    <submittedName>
        <fullName evidence="1">Uncharacterized protein</fullName>
    </submittedName>
</protein>